<name>A0A2A4GDS1_9FLAO</name>
<dbReference type="InterPro" id="IPR012910">
    <property type="entry name" value="Plug_dom"/>
</dbReference>
<keyword evidence="1" id="KW-0812">Transmembrane</keyword>
<protein>
    <recommendedName>
        <fullName evidence="2">TonB-dependent receptor plug domain-containing protein</fullName>
    </recommendedName>
</protein>
<dbReference type="RefSeq" id="WP_097442249.1">
    <property type="nucleotide sequence ID" value="NZ_NBWU01000001.1"/>
</dbReference>
<keyword evidence="4" id="KW-1185">Reference proteome</keyword>
<keyword evidence="1" id="KW-1134">Transmembrane beta strand</keyword>
<dbReference type="Proteomes" id="UP000219559">
    <property type="component" value="Unassembled WGS sequence"/>
</dbReference>
<dbReference type="OrthoDB" id="679547at2"/>
<dbReference type="GO" id="GO:0009279">
    <property type="term" value="C:cell outer membrane"/>
    <property type="evidence" value="ECO:0007669"/>
    <property type="project" value="UniProtKB-SubCell"/>
</dbReference>
<comment type="caution">
    <text evidence="3">The sequence shown here is derived from an EMBL/GenBank/DDBJ whole genome shotgun (WGS) entry which is preliminary data.</text>
</comment>
<gene>
    <name evidence="3" type="ORF">B7P33_05400</name>
</gene>
<organism evidence="3 4">
    <name type="scientific">Sediminicola luteus</name>
    <dbReference type="NCBI Taxonomy" id="319238"/>
    <lineage>
        <taxon>Bacteria</taxon>
        <taxon>Pseudomonadati</taxon>
        <taxon>Bacteroidota</taxon>
        <taxon>Flavobacteriia</taxon>
        <taxon>Flavobacteriales</taxon>
        <taxon>Flavobacteriaceae</taxon>
        <taxon>Sediminicola</taxon>
    </lineage>
</organism>
<dbReference type="SUPFAM" id="SSF56935">
    <property type="entry name" value="Porins"/>
    <property type="match status" value="1"/>
</dbReference>
<keyword evidence="1" id="KW-0998">Cell outer membrane</keyword>
<keyword evidence="1" id="KW-0472">Membrane</keyword>
<dbReference type="PROSITE" id="PS52016">
    <property type="entry name" value="TONB_DEPENDENT_REC_3"/>
    <property type="match status" value="1"/>
</dbReference>
<keyword evidence="1" id="KW-0813">Transport</keyword>
<evidence type="ECO:0000256" key="1">
    <source>
        <dbReference type="PROSITE-ProRule" id="PRU01360"/>
    </source>
</evidence>
<dbReference type="InterPro" id="IPR039426">
    <property type="entry name" value="TonB-dep_rcpt-like"/>
</dbReference>
<sequence>MPRTFQNLPFILFLCALGVFNTPLFGQELPTEKTFIHLPKDKFDTKEKIPFKVYIVDGDTGMSPISKVVYIEVLTLDKQSVLKKKLLVQGTSASGILSFPEPLDPGTYHLRAYTKFMEGSSGSHQNSIPLVLTDHGGTPQTPTQKPALRIHPEGGTLVANLPNRIGVKALYPYSVDVDAMLELVNSKGDILESIPFPFGLAKAIPFTPKEGGYTLRLVSQQRTWSYPLPELEAQGFTMRIIENPESYKLYIQTNNGGGYAGCQLKVAQKGLPDFVLPLRSTSPTIVLPLPKARLRPGLVHISLQDDAGQTPYEKTLFHQTGTLTQSAITIDVAEKGIQLAVKDSFKLADMSVSVHKLAGARQPYSNIGTHLQLATEFTLDETFAQVIDKNGLLDKSALDAELLASFKPISKDSTILYVPETGLELKGKVVSRRKNPDFEGIQAFMVTRSSAGLGFEESPISTTGEFSFQNLYFPSGAEANVKVGVAKRRKKDKVKFSDSYQIIIDSLLPTDFAVPEYDFDPRETQTQEVEGFSGDGITQLDEVTLETEVETKKQAQRRRQRSLYITPSETVEVTDQILSATNSIEELLQRKIPGLRVIEGAYYLRYSVTAGNLTPASIMLDGFFIDSADLNPIPIISVDYVDVIREGRTALFGRRGVGGVIAIYTKRGEKHDTLPPDRSGQVIVPIPGLADTDKLKLTKRKGDLIYWDPDFKMNSKGKHTIAMPSSLSAGYYLINVQGISANGTPLWATRKIYWEP</sequence>
<evidence type="ECO:0000259" key="2">
    <source>
        <dbReference type="Pfam" id="PF07715"/>
    </source>
</evidence>
<comment type="subcellular location">
    <subcellularLocation>
        <location evidence="1">Cell outer membrane</location>
        <topology evidence="1">Multi-pass membrane protein</topology>
    </subcellularLocation>
</comment>
<dbReference type="InterPro" id="IPR037066">
    <property type="entry name" value="Plug_dom_sf"/>
</dbReference>
<evidence type="ECO:0000313" key="3">
    <source>
        <dbReference type="EMBL" id="PCE66727.1"/>
    </source>
</evidence>
<feature type="domain" description="TonB-dependent receptor plug" evidence="2">
    <location>
        <begin position="574"/>
        <end position="660"/>
    </location>
</feature>
<reference evidence="3 4" key="1">
    <citation type="submission" date="2017-04" db="EMBL/GenBank/DDBJ databases">
        <title>A new member of the family Flavobacteriaceae isolated from ascidians.</title>
        <authorList>
            <person name="Chen L."/>
        </authorList>
    </citation>
    <scope>NUCLEOTIDE SEQUENCE [LARGE SCALE GENOMIC DNA]</scope>
    <source>
        <strain evidence="3 4">HQA918</strain>
    </source>
</reference>
<dbReference type="Gene3D" id="2.170.130.10">
    <property type="entry name" value="TonB-dependent receptor, plug domain"/>
    <property type="match status" value="1"/>
</dbReference>
<comment type="similarity">
    <text evidence="1">Belongs to the TonB-dependent receptor family.</text>
</comment>
<accession>A0A2A4GDS1</accession>
<proteinExistence type="inferred from homology"/>
<dbReference type="Pfam" id="PF07715">
    <property type="entry name" value="Plug"/>
    <property type="match status" value="1"/>
</dbReference>
<evidence type="ECO:0000313" key="4">
    <source>
        <dbReference type="Proteomes" id="UP000219559"/>
    </source>
</evidence>
<dbReference type="EMBL" id="NBWU01000001">
    <property type="protein sequence ID" value="PCE66727.1"/>
    <property type="molecule type" value="Genomic_DNA"/>
</dbReference>
<dbReference type="AlphaFoldDB" id="A0A2A4GDS1"/>